<keyword evidence="1" id="KW-0143">Chaperone</keyword>
<evidence type="ECO:0000256" key="2">
    <source>
        <dbReference type="SAM" id="MobiDB-lite"/>
    </source>
</evidence>
<reference evidence="3 4" key="1">
    <citation type="submission" date="2024-09" db="EMBL/GenBank/DDBJ databases">
        <authorList>
            <person name="Lee S.D."/>
        </authorList>
    </citation>
    <scope>NUCLEOTIDE SEQUENCE [LARGE SCALE GENOMIC DNA]</scope>
    <source>
        <strain evidence="3 4">N1-5</strain>
    </source>
</reference>
<accession>A0ABV6USQ6</accession>
<dbReference type="InterPro" id="IPR000740">
    <property type="entry name" value="GrpE"/>
</dbReference>
<keyword evidence="4" id="KW-1185">Reference proteome</keyword>
<gene>
    <name evidence="3" type="primary">grpE</name>
    <name evidence="3" type="ORF">ACEZDJ_24695</name>
</gene>
<dbReference type="Proteomes" id="UP001592528">
    <property type="component" value="Unassembled WGS sequence"/>
</dbReference>
<sequence>MTETGTEVSTDPLAITEDFLPVPERALDVDLADAFTKLLFRSSIARRRREEDARAAESAQRGLLLGLLEVDDVLFAVQEKQAQLPPGIPRPDNLVEMAAAVQGILRKKLAVAEVSPMRLLNYVAHPAVADIVGRVPSADKPDETVVAVVRNGFNWRGDVLRRAEVEVAVPWTGQDPEPAPALAPAAAPVPEPQDAPEPRRTPAPRQRKQPSARKPRKTRSSRKRK</sequence>
<dbReference type="Pfam" id="PF01025">
    <property type="entry name" value="GrpE"/>
    <property type="match status" value="1"/>
</dbReference>
<dbReference type="EMBL" id="JBHEZZ010000015">
    <property type="protein sequence ID" value="MFC1404500.1"/>
    <property type="molecule type" value="Genomic_DNA"/>
</dbReference>
<organism evidence="3 4">
    <name type="scientific">Streptacidiphilus cavernicola</name>
    <dbReference type="NCBI Taxonomy" id="3342716"/>
    <lineage>
        <taxon>Bacteria</taxon>
        <taxon>Bacillati</taxon>
        <taxon>Actinomycetota</taxon>
        <taxon>Actinomycetes</taxon>
        <taxon>Kitasatosporales</taxon>
        <taxon>Streptomycetaceae</taxon>
        <taxon>Streptacidiphilus</taxon>
    </lineage>
</organism>
<dbReference type="InterPro" id="IPR009012">
    <property type="entry name" value="GrpE_head"/>
</dbReference>
<name>A0ABV6USQ6_9ACTN</name>
<protein>
    <submittedName>
        <fullName evidence="3">Nucleotide exchange factor GrpE</fullName>
    </submittedName>
</protein>
<proteinExistence type="predicted"/>
<feature type="compositionally biased region" description="Pro residues" evidence="2">
    <location>
        <begin position="177"/>
        <end position="195"/>
    </location>
</feature>
<comment type="caution">
    <text evidence="3">The sequence shown here is derived from an EMBL/GenBank/DDBJ whole genome shotgun (WGS) entry which is preliminary data.</text>
</comment>
<feature type="compositionally biased region" description="Basic residues" evidence="2">
    <location>
        <begin position="205"/>
        <end position="225"/>
    </location>
</feature>
<dbReference type="SUPFAM" id="SSF51064">
    <property type="entry name" value="Head domain of nucleotide exchange factor GrpE"/>
    <property type="match status" value="1"/>
</dbReference>
<dbReference type="Gene3D" id="2.30.22.10">
    <property type="entry name" value="Head domain of nucleotide exchange factor GrpE"/>
    <property type="match status" value="1"/>
</dbReference>
<dbReference type="RefSeq" id="WP_030254058.1">
    <property type="nucleotide sequence ID" value="NZ_JBHEZZ010000015.1"/>
</dbReference>
<feature type="region of interest" description="Disordered" evidence="2">
    <location>
        <begin position="172"/>
        <end position="225"/>
    </location>
</feature>
<evidence type="ECO:0000313" key="3">
    <source>
        <dbReference type="EMBL" id="MFC1404500.1"/>
    </source>
</evidence>
<evidence type="ECO:0000256" key="1">
    <source>
        <dbReference type="ARBA" id="ARBA00023186"/>
    </source>
</evidence>
<evidence type="ECO:0000313" key="4">
    <source>
        <dbReference type="Proteomes" id="UP001592528"/>
    </source>
</evidence>